<feature type="chain" id="PRO_5039952477" evidence="1">
    <location>
        <begin position="17"/>
        <end position="41"/>
    </location>
</feature>
<feature type="non-terminal residue" evidence="2">
    <location>
        <position position="41"/>
    </location>
</feature>
<feature type="signal peptide" evidence="1">
    <location>
        <begin position="1"/>
        <end position="16"/>
    </location>
</feature>
<evidence type="ECO:0000313" key="3">
    <source>
        <dbReference type="Proteomes" id="UP000234681"/>
    </source>
</evidence>
<name>A6I3R6_RAT</name>
<protein>
    <submittedName>
        <fullName evidence="2">RCG25042</fullName>
    </submittedName>
</protein>
<keyword evidence="1" id="KW-0732">Signal</keyword>
<evidence type="ECO:0000256" key="1">
    <source>
        <dbReference type="SAM" id="SignalP"/>
    </source>
</evidence>
<evidence type="ECO:0000313" key="2">
    <source>
        <dbReference type="EMBL" id="EDL76961.1"/>
    </source>
</evidence>
<dbReference type="AlphaFoldDB" id="A6I3R6"/>
<dbReference type="Proteomes" id="UP000234681">
    <property type="component" value="Chromosome 8"/>
</dbReference>
<accession>A6I3R6</accession>
<organism evidence="2 3">
    <name type="scientific">Rattus norvegicus</name>
    <name type="common">Rat</name>
    <dbReference type="NCBI Taxonomy" id="10116"/>
    <lineage>
        <taxon>Eukaryota</taxon>
        <taxon>Metazoa</taxon>
        <taxon>Chordata</taxon>
        <taxon>Craniata</taxon>
        <taxon>Vertebrata</taxon>
        <taxon>Euteleostomi</taxon>
        <taxon>Mammalia</taxon>
        <taxon>Eutheria</taxon>
        <taxon>Euarchontoglires</taxon>
        <taxon>Glires</taxon>
        <taxon>Rodentia</taxon>
        <taxon>Myomorpha</taxon>
        <taxon>Muroidea</taxon>
        <taxon>Muridae</taxon>
        <taxon>Murinae</taxon>
        <taxon>Rattus</taxon>
    </lineage>
</organism>
<dbReference type="EMBL" id="CH473954">
    <property type="protein sequence ID" value="EDL76961.1"/>
    <property type="molecule type" value="Genomic_DNA"/>
</dbReference>
<proteinExistence type="predicted"/>
<gene>
    <name evidence="2" type="ORF">rCG_25042</name>
</gene>
<sequence length="41" mass="4694">MLTCFLLLYCDCKIVANIWVSTHCEAAEYVMVFKGPMKSYA</sequence>
<reference evidence="2 3" key="1">
    <citation type="submission" date="2005-09" db="EMBL/GenBank/DDBJ databases">
        <authorList>
            <person name="Mural R.J."/>
            <person name="Li P.W."/>
            <person name="Adams M.D."/>
            <person name="Amanatides P.G."/>
            <person name="Baden-Tillson H."/>
            <person name="Barnstead M."/>
            <person name="Chin S.H."/>
            <person name="Dew I."/>
            <person name="Evans C.A."/>
            <person name="Ferriera S."/>
            <person name="Flanigan M."/>
            <person name="Fosler C."/>
            <person name="Glodek A."/>
            <person name="Gu Z."/>
            <person name="Holt R.A."/>
            <person name="Jennings D."/>
            <person name="Kraft C.L."/>
            <person name="Lu F."/>
            <person name="Nguyen T."/>
            <person name="Nusskern D.R."/>
            <person name="Pfannkoch C.M."/>
            <person name="Sitter C."/>
            <person name="Sutton G.G."/>
            <person name="Venter J.C."/>
            <person name="Wang Z."/>
            <person name="Woodage T."/>
            <person name="Zheng X.H."/>
            <person name="Zhong F."/>
        </authorList>
    </citation>
    <scope>NUCLEOTIDE SEQUENCE [LARGE SCALE GENOMIC DNA]</scope>
    <source>
        <strain>BN</strain>
        <strain evidence="3">Sprague-Dawley</strain>
    </source>
</reference>